<gene>
    <name evidence="1" type="ordered locus">FsymDg_1591</name>
</gene>
<organism evidence="1 2">
    <name type="scientific">Candidatus Protofrankia datiscae</name>
    <dbReference type="NCBI Taxonomy" id="2716812"/>
    <lineage>
        <taxon>Bacteria</taxon>
        <taxon>Bacillati</taxon>
        <taxon>Actinomycetota</taxon>
        <taxon>Actinomycetes</taxon>
        <taxon>Frankiales</taxon>
        <taxon>Frankiaceae</taxon>
        <taxon>Protofrankia</taxon>
    </lineage>
</organism>
<dbReference type="Proteomes" id="UP000001549">
    <property type="component" value="Chromosome"/>
</dbReference>
<dbReference type="Gene3D" id="1.10.287.100">
    <property type="match status" value="1"/>
</dbReference>
<dbReference type="AlphaFoldDB" id="F8B3V2"/>
<evidence type="ECO:0000313" key="1">
    <source>
        <dbReference type="EMBL" id="AEH09049.1"/>
    </source>
</evidence>
<proteinExistence type="predicted"/>
<sequence length="309" mass="33640">MLDPRELYEVADDLPEIGRPVLVEALTGVVDAGGAIRLARDHLLTTLDNRLIATFDVDQLLDYRSRRPFMIFSEDHWEHYDEPLLGLHLVDDSAGTPFLLLSGPEPDLQWKRFIAAVGILAERLGVRLTVGLNAIPMAVPHTRPCGVTAHATRRDLIIGYEPWVRRVQAPGSAGHLIEYLRGRDGLDAMGFAAHVPHYLSQTDYPAATESLLTSLSKATGLMLPLDGLRSASAAVRSNIDRQLANGGEAAALVTALEEQYDTFIQGRTGSDLPAAEDEELPTADELAAALERFLAEQTEPDGPPDLPSN</sequence>
<dbReference type="KEGG" id="fsy:FsymDg_1591"/>
<dbReference type="SUPFAM" id="SSF159659">
    <property type="entry name" value="Cgl1923-like"/>
    <property type="match status" value="1"/>
</dbReference>
<dbReference type="RefSeq" id="WP_013873012.1">
    <property type="nucleotide sequence ID" value="NC_015656.1"/>
</dbReference>
<name>F8B3V2_9ACTN</name>
<protein>
    <recommendedName>
        <fullName evidence="3">20S proteasome assembly chaperone 2</fullName>
    </recommendedName>
</protein>
<dbReference type="eggNOG" id="COG1938">
    <property type="taxonomic scope" value="Bacteria"/>
</dbReference>
<dbReference type="InterPro" id="IPR038389">
    <property type="entry name" value="PSMG2_sf"/>
</dbReference>
<evidence type="ECO:0008006" key="3">
    <source>
        <dbReference type="Google" id="ProtNLM"/>
    </source>
</evidence>
<dbReference type="Pfam" id="PF09754">
    <property type="entry name" value="PAC2"/>
    <property type="match status" value="1"/>
</dbReference>
<dbReference type="PIRSF" id="PIRSF028754">
    <property type="entry name" value="UCP028754"/>
    <property type="match status" value="1"/>
</dbReference>
<dbReference type="Gene3D" id="3.40.50.10900">
    <property type="entry name" value="PAC-like subunit"/>
    <property type="match status" value="1"/>
</dbReference>
<evidence type="ECO:0000313" key="2">
    <source>
        <dbReference type="Proteomes" id="UP000001549"/>
    </source>
</evidence>
<dbReference type="HOGENOM" id="CLU_055821_0_0_11"/>
<dbReference type="InterPro" id="IPR019151">
    <property type="entry name" value="Proteasome_assmbl_chaperone_2"/>
</dbReference>
<keyword evidence="2" id="KW-1185">Reference proteome</keyword>
<dbReference type="InterPro" id="IPR008492">
    <property type="entry name" value="Rv2714-like"/>
</dbReference>
<reference evidence="1 2" key="1">
    <citation type="submission" date="2011-05" db="EMBL/GenBank/DDBJ databases">
        <title>Complete sequence of chromosome of Frankia symbiont of Datisca glomerata.</title>
        <authorList>
            <consortium name="US DOE Joint Genome Institute"/>
            <person name="Lucas S."/>
            <person name="Han J."/>
            <person name="Lapidus A."/>
            <person name="Cheng J.-F."/>
            <person name="Goodwin L."/>
            <person name="Pitluck S."/>
            <person name="Peters L."/>
            <person name="Mikhailova N."/>
            <person name="Chertkov O."/>
            <person name="Teshima H."/>
            <person name="Han C."/>
            <person name="Tapia R."/>
            <person name="Land M."/>
            <person name="Hauser L."/>
            <person name="Kyrpides N."/>
            <person name="Ivanova N."/>
            <person name="Pagani I."/>
            <person name="Berry A."/>
            <person name="Pawlowski K."/>
            <person name="Persson T."/>
            <person name="Vanden Heuvel B."/>
            <person name="Benson D."/>
            <person name="Woyke T."/>
        </authorList>
    </citation>
    <scope>NUCLEOTIDE SEQUENCE [LARGE SCALE GENOMIC DNA]</scope>
    <source>
        <strain evidence="2">4085684</strain>
    </source>
</reference>
<dbReference type="STRING" id="656024.FsymDg_1591"/>
<accession>F8B3V2</accession>
<dbReference type="EMBL" id="CP002801">
    <property type="protein sequence ID" value="AEH09049.1"/>
    <property type="molecule type" value="Genomic_DNA"/>
</dbReference>